<reference evidence="14" key="1">
    <citation type="submission" date="2021-01" db="EMBL/GenBank/DDBJ databases">
        <title>Chromosome-level genome assembly of a human fungal pathogen reveals clustering of transcriptionally co-regulated genes.</title>
        <authorList>
            <person name="Voorhies M."/>
            <person name="Cohen S."/>
            <person name="Shea T.P."/>
            <person name="Petrus S."/>
            <person name="Munoz J.F."/>
            <person name="Poplawski S."/>
            <person name="Goldman W.E."/>
            <person name="Michael T."/>
            <person name="Cuomo C.A."/>
            <person name="Sil A."/>
            <person name="Beyhan S."/>
        </authorList>
    </citation>
    <scope>NUCLEOTIDE SEQUENCE</scope>
    <source>
        <strain evidence="14">WU24</strain>
    </source>
</reference>
<sequence length="1515" mass="166642">MGALLSLPLMAVPGVGTLITFCASCCGAATCSAICSACGKFQSSMATRIAYAVILLFNSILSWIMLTRWALSKLEHLTFDFLPISCEGEKCYGWVAVHRINFALGLFHVILALLLLGVRSSKDGRAGLQNGFWGPKIIAWLLLVVMSFFIPEGFFFVWGSYISFIGAILFLLLGLILLVDLAHTWAEICLQKIEELDSQMWRVLLIGSTLGMYLASIAMTVIMYIFFAHSGCTMNQAAITTNLIIFLIISVVSVQPAVQASNPRAGLAQAAMVTVYCTYLMLSAVSMEPDDRQCNPLVRARGTRTASIVIGAIVTMLTIAYTTTRAATQGIALGSNGARNNYSRLGQDEMEHGLVTQQPGLSRREMRAEALRAAVESGSLPASALDESDDESDDERSYKDDERHSTQYNYSLFHVIFFLATTWVATLLTQNLDPEAKDNLAPVGRTYWASWVKIISALVHQIQSGQVIVDLCSVVKELVENSLDAGATSLDIRFKNNGLDLIEVQDNGKGISPDDYETVALKHYTSKLSKFDDLSSLQTFGFRGEALSSLCALSNFHIITAQAHEVPKASRLEFEISGKLKSTHTVAGQKGTTASVENLFNRLPVRRRELEKNIKREYGKVLGLLHAYACVSTGVRFNVKNQMPKGKSVVVFATKSNTSTSENISNIYGAKILLALTPLDLELEFKPSGMGKRLIGAGTNDPNKIFVQGHISRPIFGEGRQTPDRQMFFVNSRPCGLPQIAKAFNEVYKSFNISQSPFIFADFKMDTNSYDVNVSPDKRTILLHDAGALIESLKVSLTELFERQDQTVPQSQVSGKQSMLQHSSGTNIPKFISKKSVESSAPQHSKEIGEADGNNEEDEQRAMRAFVQRFTGNSTTAYDIPEIPETQENAAVADSPQSAEEYSIANEGVPQPVTTSQGVEKNISPQYQSCENEKNNSATTSAPVLDELSENRANSAFTLASSLLRQQPLQSVRSSPAKHTPNVIKNAFDRMRPSRPPPELATITVGNRTVTSTIGREQTKRKFGTTSLGGSSSRPKRRIHVSTSKSKLGQGLRSYAAPGTQMDDGLESISSSGEQGPLDADSESESDDHDEELDEIHSGQENEHECDDSGKLIGRDDMEVGKTTELHDEPEVSDSDASYVDEQEKRVREEARVAELIQAAEEKASIPSEDTIRRVNKISKRPVGGASTVDLVGSINGSLARIKAHVRLLQEELQNINNTSSTISEGEITEELGEPGSSETRLSLSVSKEDFARMRIIGQFNLGFIIVTRPRGNPNDPRAFPSHKNDEVFIIDQHASDEKYNFERLQAETVVQNQRLVKPKILTLTAVEEEIIIDNLPALEKNGFVVEVDRSGDEPIGRRCKLTSLPLSKEMVFDTQDLEELIVLLGESPQTQSASSPSSSDSVLTPTTLGSKYIPRPSKVRKMFAMRACRSSIMIGKTLTNKQMDRVVRHMGMIDKPWNCPHGRPTMRHLMSLGEWSAWDEWEAATQLASEDGNDVRPSTGIAVWKRFLSDLDED</sequence>
<dbReference type="Gene3D" id="3.30.230.10">
    <property type="match status" value="1"/>
</dbReference>
<feature type="compositionally biased region" description="Acidic residues" evidence="9">
    <location>
        <begin position="1080"/>
        <end position="1094"/>
    </location>
</feature>
<dbReference type="NCBIfam" id="TIGR00585">
    <property type="entry name" value="mutl"/>
    <property type="match status" value="1"/>
</dbReference>
<feature type="transmembrane region" description="Helical" evidence="10">
    <location>
        <begin position="49"/>
        <end position="71"/>
    </location>
</feature>
<evidence type="ECO:0000256" key="9">
    <source>
        <dbReference type="SAM" id="MobiDB-lite"/>
    </source>
</evidence>
<keyword evidence="11" id="KW-0732">Signal</keyword>
<feature type="transmembrane region" description="Helical" evidence="10">
    <location>
        <begin position="305"/>
        <end position="323"/>
    </location>
</feature>
<dbReference type="Gene3D" id="3.30.565.10">
    <property type="entry name" value="Histidine kinase-like ATPase, C-terminal domain"/>
    <property type="match status" value="1"/>
</dbReference>
<evidence type="ECO:0000313" key="14">
    <source>
        <dbReference type="EMBL" id="QSS66136.1"/>
    </source>
</evidence>
<dbReference type="Gene3D" id="3.30.1370.100">
    <property type="entry name" value="MutL, C-terminal domain, regulatory subdomain"/>
    <property type="match status" value="1"/>
</dbReference>
<dbReference type="InterPro" id="IPR014790">
    <property type="entry name" value="MutL_C"/>
</dbReference>
<evidence type="ECO:0000256" key="5">
    <source>
        <dbReference type="ARBA" id="ARBA00022763"/>
    </source>
</evidence>
<dbReference type="SMART" id="SM01340">
    <property type="entry name" value="DNA_mis_repair"/>
    <property type="match status" value="1"/>
</dbReference>
<feature type="transmembrane region" description="Helical" evidence="10">
    <location>
        <begin position="408"/>
        <end position="428"/>
    </location>
</feature>
<feature type="signal peptide" evidence="11">
    <location>
        <begin position="1"/>
        <end position="17"/>
    </location>
</feature>
<dbReference type="VEuPathDB" id="FungiDB:I7I51_06989"/>
<dbReference type="Gene3D" id="3.30.1540.20">
    <property type="entry name" value="MutL, C-terminal domain, dimerisation subdomain"/>
    <property type="match status" value="1"/>
</dbReference>
<dbReference type="SUPFAM" id="SSF118116">
    <property type="entry name" value="DNA mismatch repair protein MutL"/>
    <property type="match status" value="1"/>
</dbReference>
<keyword evidence="6 10" id="KW-1133">Transmembrane helix</keyword>
<dbReference type="Pfam" id="PF01119">
    <property type="entry name" value="DNA_mis_repair"/>
    <property type="match status" value="1"/>
</dbReference>
<evidence type="ECO:0000256" key="4">
    <source>
        <dbReference type="ARBA" id="ARBA00022692"/>
    </source>
</evidence>
<dbReference type="InterPro" id="IPR013507">
    <property type="entry name" value="DNA_mismatch_S5_2-like"/>
</dbReference>
<dbReference type="GO" id="GO:0000710">
    <property type="term" value="P:meiotic mismatch repair"/>
    <property type="evidence" value="ECO:0007669"/>
    <property type="project" value="UniProtKB-ARBA"/>
</dbReference>
<evidence type="ECO:0000256" key="3">
    <source>
        <dbReference type="ARBA" id="ARBA00006665"/>
    </source>
</evidence>
<comment type="similarity">
    <text evidence="2">Belongs to the DNA mismatch repair MutL/HexB family.</text>
</comment>
<feature type="domain" description="MutL C-terminal dimerisation" evidence="12">
    <location>
        <begin position="1256"/>
        <end position="1439"/>
    </location>
</feature>
<organism evidence="14 15">
    <name type="scientific">Ajellomyces capsulatus</name>
    <name type="common">Darling's disease fungus</name>
    <name type="synonym">Histoplasma capsulatum</name>
    <dbReference type="NCBI Taxonomy" id="5037"/>
    <lineage>
        <taxon>Eukaryota</taxon>
        <taxon>Fungi</taxon>
        <taxon>Dikarya</taxon>
        <taxon>Ascomycota</taxon>
        <taxon>Pezizomycotina</taxon>
        <taxon>Eurotiomycetes</taxon>
        <taxon>Eurotiomycetidae</taxon>
        <taxon>Onygenales</taxon>
        <taxon>Ajellomycetaceae</taxon>
        <taxon>Histoplasma</taxon>
    </lineage>
</organism>
<evidence type="ECO:0000256" key="8">
    <source>
        <dbReference type="ARBA" id="ARBA00070941"/>
    </source>
</evidence>
<evidence type="ECO:0000313" key="15">
    <source>
        <dbReference type="Proteomes" id="UP000663671"/>
    </source>
</evidence>
<dbReference type="GO" id="GO:0016020">
    <property type="term" value="C:membrane"/>
    <property type="evidence" value="ECO:0007669"/>
    <property type="project" value="UniProtKB-SubCell"/>
</dbReference>
<dbReference type="OrthoDB" id="10263226at2759"/>
<dbReference type="FunFam" id="3.30.565.10:FF:000014">
    <property type="entry name" value="Mismatch repair endonuclease pms1, putative"/>
    <property type="match status" value="1"/>
</dbReference>
<dbReference type="GO" id="GO:0030983">
    <property type="term" value="F:mismatched DNA binding"/>
    <property type="evidence" value="ECO:0007669"/>
    <property type="project" value="InterPro"/>
</dbReference>
<feature type="compositionally biased region" description="Low complexity" evidence="9">
    <location>
        <begin position="1389"/>
        <end position="1408"/>
    </location>
</feature>
<dbReference type="PANTHER" id="PTHR10073">
    <property type="entry name" value="DNA MISMATCH REPAIR PROTEIN MLH, PMS, MUTL"/>
    <property type="match status" value="1"/>
</dbReference>
<evidence type="ECO:0000256" key="7">
    <source>
        <dbReference type="ARBA" id="ARBA00023136"/>
    </source>
</evidence>
<evidence type="ECO:0000256" key="6">
    <source>
        <dbReference type="ARBA" id="ARBA00022989"/>
    </source>
</evidence>
<dbReference type="GO" id="GO:0140664">
    <property type="term" value="F:ATP-dependent DNA damage sensor activity"/>
    <property type="evidence" value="ECO:0007669"/>
    <property type="project" value="InterPro"/>
</dbReference>
<dbReference type="SUPFAM" id="SSF55874">
    <property type="entry name" value="ATPase domain of HSP90 chaperone/DNA topoisomerase II/histidine kinase"/>
    <property type="match status" value="1"/>
</dbReference>
<accession>A0A8A1MI23</accession>
<dbReference type="InterPro" id="IPR042120">
    <property type="entry name" value="MutL_C_dimsub"/>
</dbReference>
<evidence type="ECO:0000256" key="1">
    <source>
        <dbReference type="ARBA" id="ARBA00004141"/>
    </source>
</evidence>
<feature type="chain" id="PRO_5034085680" description="DNA mismatch repair protein PMS1" evidence="11">
    <location>
        <begin position="18"/>
        <end position="1515"/>
    </location>
</feature>
<name>A0A8A1MI23_AJECA</name>
<dbReference type="FunFam" id="3.30.230.10:FF:000074">
    <property type="entry name" value="DNA mismatch repair protein (Pms1)"/>
    <property type="match status" value="1"/>
</dbReference>
<feature type="transmembrane region" description="Helical" evidence="10">
    <location>
        <begin position="266"/>
        <end position="285"/>
    </location>
</feature>
<dbReference type="EMBL" id="CP069115">
    <property type="protein sequence ID" value="QSS66136.1"/>
    <property type="molecule type" value="Genomic_DNA"/>
</dbReference>
<dbReference type="SUPFAM" id="SSF54211">
    <property type="entry name" value="Ribosomal protein S5 domain 2-like"/>
    <property type="match status" value="1"/>
</dbReference>
<comment type="similarity">
    <text evidence="3">Belongs to the TDE1 family.</text>
</comment>
<dbReference type="InterPro" id="IPR014762">
    <property type="entry name" value="DNA_mismatch_repair_CS"/>
</dbReference>
<dbReference type="InterPro" id="IPR038973">
    <property type="entry name" value="MutL/Mlh/Pms-like"/>
</dbReference>
<comment type="subcellular location">
    <subcellularLocation>
        <location evidence="1">Membrane</location>
        <topology evidence="1">Multi-pass membrane protein</topology>
    </subcellularLocation>
</comment>
<dbReference type="InterPro" id="IPR014721">
    <property type="entry name" value="Ribsml_uS5_D2-typ_fold_subgr"/>
</dbReference>
<keyword evidence="4 10" id="KW-0812">Transmembrane</keyword>
<feature type="compositionally biased region" description="Basic and acidic residues" evidence="9">
    <location>
        <begin position="1095"/>
        <end position="1130"/>
    </location>
</feature>
<evidence type="ECO:0000259" key="13">
    <source>
        <dbReference type="SMART" id="SM01340"/>
    </source>
</evidence>
<gene>
    <name evidence="14" type="primary">PMS1</name>
    <name evidence="14" type="ORF">I7I51_06989</name>
</gene>
<feature type="compositionally biased region" description="Polar residues" evidence="9">
    <location>
        <begin position="806"/>
        <end position="827"/>
    </location>
</feature>
<dbReference type="Pfam" id="PF03348">
    <property type="entry name" value="Serinc"/>
    <property type="match status" value="1"/>
</dbReference>
<protein>
    <recommendedName>
        <fullName evidence="8">DNA mismatch repair protein PMS1</fullName>
    </recommendedName>
</protein>
<dbReference type="GO" id="GO:0016887">
    <property type="term" value="F:ATP hydrolysis activity"/>
    <property type="evidence" value="ECO:0007669"/>
    <property type="project" value="InterPro"/>
</dbReference>
<dbReference type="SMART" id="SM00853">
    <property type="entry name" value="MutL_C"/>
    <property type="match status" value="1"/>
</dbReference>
<feature type="transmembrane region" description="Helical" evidence="10">
    <location>
        <begin position="203"/>
        <end position="227"/>
    </location>
</feature>
<dbReference type="GO" id="GO:0032389">
    <property type="term" value="C:MutLalpha complex"/>
    <property type="evidence" value="ECO:0007669"/>
    <property type="project" value="TreeGrafter"/>
</dbReference>
<feature type="transmembrane region" description="Helical" evidence="10">
    <location>
        <begin position="137"/>
        <end position="158"/>
    </location>
</feature>
<feature type="region of interest" description="Disordered" evidence="9">
    <location>
        <begin position="805"/>
        <end position="859"/>
    </location>
</feature>
<feature type="domain" description="DNA mismatch repair protein S5" evidence="13">
    <location>
        <begin position="664"/>
        <end position="802"/>
    </location>
</feature>
<proteinExistence type="inferred from homology"/>
<dbReference type="Proteomes" id="UP000663671">
    <property type="component" value="Chromosome 3"/>
</dbReference>
<evidence type="ECO:0000256" key="10">
    <source>
        <dbReference type="SAM" id="Phobius"/>
    </source>
</evidence>
<dbReference type="InterPro" id="IPR002099">
    <property type="entry name" value="MutL/Mlh/PMS"/>
</dbReference>
<dbReference type="PROSITE" id="PS00058">
    <property type="entry name" value="DNA_MISMATCH_REPAIR_1"/>
    <property type="match status" value="1"/>
</dbReference>
<feature type="region of interest" description="Disordered" evidence="9">
    <location>
        <begin position="1220"/>
        <end position="1239"/>
    </location>
</feature>
<keyword evidence="5" id="KW-0227">DNA damage</keyword>
<evidence type="ECO:0000256" key="2">
    <source>
        <dbReference type="ARBA" id="ARBA00006082"/>
    </source>
</evidence>
<feature type="region of interest" description="Disordered" evidence="9">
    <location>
        <begin position="374"/>
        <end position="402"/>
    </location>
</feature>
<feature type="compositionally biased region" description="Polar residues" evidence="9">
    <location>
        <begin position="1024"/>
        <end position="1033"/>
    </location>
</feature>
<feature type="transmembrane region" description="Helical" evidence="10">
    <location>
        <begin position="12"/>
        <end position="37"/>
    </location>
</feature>
<dbReference type="InterPro" id="IPR020568">
    <property type="entry name" value="Ribosomal_Su5_D2-typ_SF"/>
</dbReference>
<feature type="transmembrane region" description="Helical" evidence="10">
    <location>
        <begin position="233"/>
        <end position="254"/>
    </location>
</feature>
<dbReference type="CDD" id="cd03484">
    <property type="entry name" value="MutL_Trans_hPMS_2_like"/>
    <property type="match status" value="1"/>
</dbReference>
<keyword evidence="7 10" id="KW-0472">Membrane</keyword>
<dbReference type="InterPro" id="IPR037198">
    <property type="entry name" value="MutL_C_sf"/>
</dbReference>
<dbReference type="InterPro" id="IPR036890">
    <property type="entry name" value="HATPase_C_sf"/>
</dbReference>
<feature type="transmembrane region" description="Helical" evidence="10">
    <location>
        <begin position="164"/>
        <end position="182"/>
    </location>
</feature>
<dbReference type="InterPro" id="IPR042121">
    <property type="entry name" value="MutL_C_regsub"/>
</dbReference>
<dbReference type="PANTHER" id="PTHR10073:SF52">
    <property type="entry name" value="MISMATCH REPAIR ENDONUCLEASE PMS2"/>
    <property type="match status" value="1"/>
</dbReference>
<dbReference type="FunFam" id="3.30.1370.100:FF:000001">
    <property type="entry name" value="Mismatch repair endonuclease pms1, putative"/>
    <property type="match status" value="1"/>
</dbReference>
<dbReference type="GO" id="GO:0005524">
    <property type="term" value="F:ATP binding"/>
    <property type="evidence" value="ECO:0007669"/>
    <property type="project" value="InterPro"/>
</dbReference>
<feature type="region of interest" description="Disordered" evidence="9">
    <location>
        <begin position="1009"/>
        <end position="1146"/>
    </location>
</feature>
<feature type="region of interest" description="Disordered" evidence="9">
    <location>
        <begin position="1389"/>
        <end position="1410"/>
    </location>
</feature>
<dbReference type="CDD" id="cd16926">
    <property type="entry name" value="HATPase_MutL-MLH-PMS-like"/>
    <property type="match status" value="1"/>
</dbReference>
<dbReference type="Pfam" id="PF08676">
    <property type="entry name" value="MutL_C"/>
    <property type="match status" value="1"/>
</dbReference>
<feature type="transmembrane region" description="Helical" evidence="10">
    <location>
        <begin position="91"/>
        <end position="116"/>
    </location>
</feature>
<evidence type="ECO:0000256" key="11">
    <source>
        <dbReference type="SAM" id="SignalP"/>
    </source>
</evidence>
<evidence type="ECO:0000259" key="12">
    <source>
        <dbReference type="SMART" id="SM00853"/>
    </source>
</evidence>
<dbReference type="Pfam" id="PF13589">
    <property type="entry name" value="HATPase_c_3"/>
    <property type="match status" value="1"/>
</dbReference>
<dbReference type="InterPro" id="IPR005016">
    <property type="entry name" value="TDE1/TMS"/>
</dbReference>